<name>A0A6A5VVX9_9PLEO</name>
<evidence type="ECO:0000313" key="2">
    <source>
        <dbReference type="Proteomes" id="UP000799779"/>
    </source>
</evidence>
<evidence type="ECO:0000313" key="1">
    <source>
        <dbReference type="EMBL" id="KAF1993027.1"/>
    </source>
</evidence>
<dbReference type="EMBL" id="ML977739">
    <property type="protein sequence ID" value="KAF1993027.1"/>
    <property type="molecule type" value="Genomic_DNA"/>
</dbReference>
<dbReference type="AlphaFoldDB" id="A0A6A5VVX9"/>
<gene>
    <name evidence="1" type="ORF">P154DRAFT_528085</name>
</gene>
<accession>A0A6A5VVX9</accession>
<protein>
    <submittedName>
        <fullName evidence="1">Uncharacterized protein</fullName>
    </submittedName>
</protein>
<dbReference type="Proteomes" id="UP000799779">
    <property type="component" value="Unassembled WGS sequence"/>
</dbReference>
<proteinExistence type="predicted"/>
<reference evidence="1" key="1">
    <citation type="journal article" date="2020" name="Stud. Mycol.">
        <title>101 Dothideomycetes genomes: a test case for predicting lifestyles and emergence of pathogens.</title>
        <authorList>
            <person name="Haridas S."/>
            <person name="Albert R."/>
            <person name="Binder M."/>
            <person name="Bloem J."/>
            <person name="Labutti K."/>
            <person name="Salamov A."/>
            <person name="Andreopoulos B."/>
            <person name="Baker S."/>
            <person name="Barry K."/>
            <person name="Bills G."/>
            <person name="Bluhm B."/>
            <person name="Cannon C."/>
            <person name="Castanera R."/>
            <person name="Culley D."/>
            <person name="Daum C."/>
            <person name="Ezra D."/>
            <person name="Gonzalez J."/>
            <person name="Henrissat B."/>
            <person name="Kuo A."/>
            <person name="Liang C."/>
            <person name="Lipzen A."/>
            <person name="Lutzoni F."/>
            <person name="Magnuson J."/>
            <person name="Mondo S."/>
            <person name="Nolan M."/>
            <person name="Ohm R."/>
            <person name="Pangilinan J."/>
            <person name="Park H.-J."/>
            <person name="Ramirez L."/>
            <person name="Alfaro M."/>
            <person name="Sun H."/>
            <person name="Tritt A."/>
            <person name="Yoshinaga Y."/>
            <person name="Zwiers L.-H."/>
            <person name="Turgeon B."/>
            <person name="Goodwin S."/>
            <person name="Spatafora J."/>
            <person name="Crous P."/>
            <person name="Grigoriev I."/>
        </authorList>
    </citation>
    <scope>NUCLEOTIDE SEQUENCE</scope>
    <source>
        <strain evidence="1">CBS 123094</strain>
    </source>
</reference>
<organism evidence="1 2">
    <name type="scientific">Amniculicola lignicola CBS 123094</name>
    <dbReference type="NCBI Taxonomy" id="1392246"/>
    <lineage>
        <taxon>Eukaryota</taxon>
        <taxon>Fungi</taxon>
        <taxon>Dikarya</taxon>
        <taxon>Ascomycota</taxon>
        <taxon>Pezizomycotina</taxon>
        <taxon>Dothideomycetes</taxon>
        <taxon>Pleosporomycetidae</taxon>
        <taxon>Pleosporales</taxon>
        <taxon>Amniculicolaceae</taxon>
        <taxon>Amniculicola</taxon>
    </lineage>
</organism>
<keyword evidence="2" id="KW-1185">Reference proteome</keyword>
<sequence length="220" mass="25019">MPRQTSHKNRAQEEGAMVAQFDELQKYLYKRKATDQLDLLPSASKLHFEDMRFGSLGGSDRKWVSKQLFLGEGRDWAMWAILETSNRGGVSFVLEQFHGGERRAQMLDNANGLEIMYPFRAVSENRYSARQLEVLVAYFFLEAGHSTRVFPPTSANVSFKAFAACLMAIEKFYQDNGGKLASGIAARTELIYSRYRQHPWGLRSRPNKNPRARGGARCGR</sequence>